<dbReference type="PANTHER" id="PTHR48111:SF4">
    <property type="entry name" value="DNA-BINDING DUAL TRANSCRIPTIONAL REGULATOR OMPR"/>
    <property type="match status" value="1"/>
</dbReference>
<dbReference type="SMART" id="SM00862">
    <property type="entry name" value="Trans_reg_C"/>
    <property type="match status" value="1"/>
</dbReference>
<gene>
    <name evidence="10" type="primary">ompR</name>
    <name evidence="10" type="ORF">IX83_06520</name>
</gene>
<dbReference type="InterPro" id="IPR016032">
    <property type="entry name" value="Sig_transdc_resp-reg_C-effctor"/>
</dbReference>
<dbReference type="HOGENOM" id="CLU_000445_30_4_4"/>
<accession>A0A077DIL1</accession>
<keyword evidence="3" id="KW-0805">Transcription regulation</keyword>
<evidence type="ECO:0000256" key="2">
    <source>
        <dbReference type="ARBA" id="ARBA00023012"/>
    </source>
</evidence>
<keyword evidence="2" id="KW-0902">Two-component regulatory system</keyword>
<dbReference type="EMBL" id="CP009238">
    <property type="protein sequence ID" value="AIL33013.1"/>
    <property type="molecule type" value="Genomic_DNA"/>
</dbReference>
<dbReference type="Gene3D" id="6.10.250.690">
    <property type="match status" value="1"/>
</dbReference>
<dbReference type="KEGG" id="bpsi:IX83_06520"/>
<sequence length="240" mass="27564">MSEKKHIKLLLVDDDNTLRQLLSEYLNRQGYDTLIAVDANGLEAKIEKYSPDVLILDRMLPSGDGLDACIKLREAGINIPVIMLTAKDTINDRIHGLEMGADDYLGKPFDPRELVARIESLLRRHIVTHKTLKSLDTLDFGPFTYSYSTRTLKRDDKIIRLTSGELSILEALINHSGRALSREELLDYCHDDGEERNNRAIDITVLRLRRVIEDDPKKPRWIRTVWGEGYCFTPDPEEFE</sequence>
<dbReference type="InterPro" id="IPR001789">
    <property type="entry name" value="Sig_transdc_resp-reg_receiver"/>
</dbReference>
<keyword evidence="5" id="KW-0804">Transcription</keyword>
<evidence type="ECO:0000259" key="9">
    <source>
        <dbReference type="PROSITE" id="PS51755"/>
    </source>
</evidence>
<proteinExistence type="predicted"/>
<keyword evidence="11" id="KW-1185">Reference proteome</keyword>
<evidence type="ECO:0000256" key="5">
    <source>
        <dbReference type="ARBA" id="ARBA00023163"/>
    </source>
</evidence>
<protein>
    <submittedName>
        <fullName evidence="10">Osmolarity response regulator</fullName>
    </submittedName>
</protein>
<dbReference type="PROSITE" id="PS50110">
    <property type="entry name" value="RESPONSE_REGULATORY"/>
    <property type="match status" value="1"/>
</dbReference>
<dbReference type="Gene3D" id="3.40.50.2300">
    <property type="match status" value="1"/>
</dbReference>
<dbReference type="AlphaFoldDB" id="A0A077DIL1"/>
<dbReference type="SMART" id="SM00448">
    <property type="entry name" value="REC"/>
    <property type="match status" value="1"/>
</dbReference>
<name>A0A077DIL1_9BURK</name>
<keyword evidence="4 7" id="KW-0238">DNA-binding</keyword>
<dbReference type="GO" id="GO:0000976">
    <property type="term" value="F:transcription cis-regulatory region binding"/>
    <property type="evidence" value="ECO:0007669"/>
    <property type="project" value="TreeGrafter"/>
</dbReference>
<dbReference type="GO" id="GO:0006355">
    <property type="term" value="P:regulation of DNA-templated transcription"/>
    <property type="evidence" value="ECO:0007669"/>
    <property type="project" value="InterPro"/>
</dbReference>
<dbReference type="PROSITE" id="PS51755">
    <property type="entry name" value="OMPR_PHOB"/>
    <property type="match status" value="1"/>
</dbReference>
<dbReference type="RefSeq" id="WP_038500423.1">
    <property type="nucleotide sequence ID" value="NZ_AFWK01000021.1"/>
</dbReference>
<feature type="domain" description="Response regulatory" evidence="8">
    <location>
        <begin position="8"/>
        <end position="122"/>
    </location>
</feature>
<dbReference type="InterPro" id="IPR001867">
    <property type="entry name" value="OmpR/PhoB-type_DNA-bd"/>
</dbReference>
<dbReference type="CDD" id="cd00383">
    <property type="entry name" value="trans_reg_C"/>
    <property type="match status" value="1"/>
</dbReference>
<dbReference type="GO" id="GO:0032993">
    <property type="term" value="C:protein-DNA complex"/>
    <property type="evidence" value="ECO:0007669"/>
    <property type="project" value="TreeGrafter"/>
</dbReference>
<evidence type="ECO:0000256" key="3">
    <source>
        <dbReference type="ARBA" id="ARBA00023015"/>
    </source>
</evidence>
<dbReference type="STRING" id="1072685.IX83_06520"/>
<dbReference type="Proteomes" id="UP000028945">
    <property type="component" value="Chromosome"/>
</dbReference>
<keyword evidence="1 6" id="KW-0597">Phosphoprotein</keyword>
<evidence type="ECO:0000313" key="10">
    <source>
        <dbReference type="EMBL" id="AIL33013.1"/>
    </source>
</evidence>
<dbReference type="PANTHER" id="PTHR48111">
    <property type="entry name" value="REGULATOR OF RPOS"/>
    <property type="match status" value="1"/>
</dbReference>
<dbReference type="OrthoDB" id="165980at2"/>
<dbReference type="Pfam" id="PF00486">
    <property type="entry name" value="Trans_reg_C"/>
    <property type="match status" value="1"/>
</dbReference>
<dbReference type="GO" id="GO:0000156">
    <property type="term" value="F:phosphorelay response regulator activity"/>
    <property type="evidence" value="ECO:0007669"/>
    <property type="project" value="TreeGrafter"/>
</dbReference>
<dbReference type="Pfam" id="PF00072">
    <property type="entry name" value="Response_reg"/>
    <property type="match status" value="1"/>
</dbReference>
<dbReference type="SUPFAM" id="SSF52172">
    <property type="entry name" value="CheY-like"/>
    <property type="match status" value="1"/>
</dbReference>
<evidence type="ECO:0000256" key="7">
    <source>
        <dbReference type="PROSITE-ProRule" id="PRU01091"/>
    </source>
</evidence>
<dbReference type="InterPro" id="IPR011006">
    <property type="entry name" value="CheY-like_superfamily"/>
</dbReference>
<dbReference type="SUPFAM" id="SSF46894">
    <property type="entry name" value="C-terminal effector domain of the bipartite response regulators"/>
    <property type="match status" value="1"/>
</dbReference>
<dbReference type="Gene3D" id="1.10.10.10">
    <property type="entry name" value="Winged helix-like DNA-binding domain superfamily/Winged helix DNA-binding domain"/>
    <property type="match status" value="1"/>
</dbReference>
<feature type="DNA-binding region" description="OmpR/PhoB-type" evidence="7">
    <location>
        <begin position="135"/>
        <end position="234"/>
    </location>
</feature>
<evidence type="ECO:0000256" key="1">
    <source>
        <dbReference type="ARBA" id="ARBA00022553"/>
    </source>
</evidence>
<evidence type="ECO:0000313" key="11">
    <source>
        <dbReference type="Proteomes" id="UP000028945"/>
    </source>
</evidence>
<reference evidence="10 11" key="1">
    <citation type="journal article" date="2014" name="BMC Genomics">
        <title>A genomic perspective on a new bacterial genus and species from the Alcaligenaceae family, Basilea psittacipulmonis.</title>
        <authorList>
            <person name="Whiteson K.L."/>
            <person name="Hernandez D."/>
            <person name="Lazarevic V."/>
            <person name="Gaia N."/>
            <person name="Farinelli L."/>
            <person name="Francois P."/>
            <person name="Pilo P."/>
            <person name="Frey J."/>
            <person name="Schrenzel J."/>
        </authorList>
    </citation>
    <scope>NUCLEOTIDE SEQUENCE [LARGE SCALE GENOMIC DNA]</scope>
    <source>
        <strain evidence="10 11">DSM 24701</strain>
    </source>
</reference>
<evidence type="ECO:0000256" key="4">
    <source>
        <dbReference type="ARBA" id="ARBA00023125"/>
    </source>
</evidence>
<organism evidence="10 11">
    <name type="scientific">Basilea psittacipulmonis DSM 24701</name>
    <dbReference type="NCBI Taxonomy" id="1072685"/>
    <lineage>
        <taxon>Bacteria</taxon>
        <taxon>Pseudomonadati</taxon>
        <taxon>Pseudomonadota</taxon>
        <taxon>Betaproteobacteria</taxon>
        <taxon>Burkholderiales</taxon>
        <taxon>Alcaligenaceae</taxon>
        <taxon>Basilea</taxon>
    </lineage>
</organism>
<dbReference type="GO" id="GO:0005829">
    <property type="term" value="C:cytosol"/>
    <property type="evidence" value="ECO:0007669"/>
    <property type="project" value="TreeGrafter"/>
</dbReference>
<feature type="modified residue" description="4-aspartylphosphate" evidence="6">
    <location>
        <position position="57"/>
    </location>
</feature>
<dbReference type="InterPro" id="IPR039420">
    <property type="entry name" value="WalR-like"/>
</dbReference>
<evidence type="ECO:0000256" key="6">
    <source>
        <dbReference type="PROSITE-ProRule" id="PRU00169"/>
    </source>
</evidence>
<feature type="domain" description="OmpR/PhoB-type" evidence="9">
    <location>
        <begin position="135"/>
        <end position="234"/>
    </location>
</feature>
<dbReference type="eggNOG" id="COG0745">
    <property type="taxonomic scope" value="Bacteria"/>
</dbReference>
<evidence type="ECO:0000259" key="8">
    <source>
        <dbReference type="PROSITE" id="PS50110"/>
    </source>
</evidence>
<dbReference type="InterPro" id="IPR036388">
    <property type="entry name" value="WH-like_DNA-bd_sf"/>
</dbReference>